<dbReference type="Gene3D" id="3.30.70.270">
    <property type="match status" value="1"/>
</dbReference>
<dbReference type="AlphaFoldDB" id="A0AAF0Q9S3"/>
<name>A0AAF0Q9S3_SOLVR</name>
<keyword evidence="2" id="KW-0548">Nucleotidyltransferase</keyword>
<evidence type="ECO:0000256" key="6">
    <source>
        <dbReference type="ARBA" id="ARBA00022918"/>
    </source>
</evidence>
<dbReference type="Proteomes" id="UP001234989">
    <property type="component" value="Chromosome 3"/>
</dbReference>
<evidence type="ECO:0000256" key="3">
    <source>
        <dbReference type="ARBA" id="ARBA00022722"/>
    </source>
</evidence>
<dbReference type="InterPro" id="IPR043502">
    <property type="entry name" value="DNA/RNA_pol_sf"/>
</dbReference>
<dbReference type="Pfam" id="PF17917">
    <property type="entry name" value="RT_RNaseH"/>
    <property type="match status" value="1"/>
</dbReference>
<reference evidence="8" key="1">
    <citation type="submission" date="2023-08" db="EMBL/GenBank/DDBJ databases">
        <title>A de novo genome assembly of Solanum verrucosum Schlechtendal, a Mexican diploid species geographically isolated from the other diploid A-genome species in potato relatives.</title>
        <authorList>
            <person name="Hosaka K."/>
        </authorList>
    </citation>
    <scope>NUCLEOTIDE SEQUENCE</scope>
    <source>
        <tissue evidence="8">Young leaves</tissue>
    </source>
</reference>
<dbReference type="CDD" id="cd09274">
    <property type="entry name" value="RNase_HI_RT_Ty3"/>
    <property type="match status" value="1"/>
</dbReference>
<evidence type="ECO:0000256" key="2">
    <source>
        <dbReference type="ARBA" id="ARBA00022695"/>
    </source>
</evidence>
<organism evidence="8 9">
    <name type="scientific">Solanum verrucosum</name>
    <dbReference type="NCBI Taxonomy" id="315347"/>
    <lineage>
        <taxon>Eukaryota</taxon>
        <taxon>Viridiplantae</taxon>
        <taxon>Streptophyta</taxon>
        <taxon>Embryophyta</taxon>
        <taxon>Tracheophyta</taxon>
        <taxon>Spermatophyta</taxon>
        <taxon>Magnoliopsida</taxon>
        <taxon>eudicotyledons</taxon>
        <taxon>Gunneridae</taxon>
        <taxon>Pentapetalae</taxon>
        <taxon>asterids</taxon>
        <taxon>lamiids</taxon>
        <taxon>Solanales</taxon>
        <taxon>Solanaceae</taxon>
        <taxon>Solanoideae</taxon>
        <taxon>Solaneae</taxon>
        <taxon>Solanum</taxon>
    </lineage>
</organism>
<protein>
    <recommendedName>
        <fullName evidence="7">Reverse transcriptase RNase H-like domain-containing protein</fullName>
    </recommendedName>
</protein>
<evidence type="ECO:0000259" key="7">
    <source>
        <dbReference type="Pfam" id="PF17917"/>
    </source>
</evidence>
<keyword evidence="1" id="KW-0808">Transferase</keyword>
<keyword evidence="3" id="KW-0540">Nuclease</keyword>
<dbReference type="EMBL" id="CP133614">
    <property type="protein sequence ID" value="WMV19078.1"/>
    <property type="molecule type" value="Genomic_DNA"/>
</dbReference>
<keyword evidence="5" id="KW-0378">Hydrolase</keyword>
<dbReference type="PANTHER" id="PTHR34072:SF59">
    <property type="entry name" value="CCHC-TYPE INTEGRASE"/>
    <property type="match status" value="1"/>
</dbReference>
<dbReference type="InterPro" id="IPR041373">
    <property type="entry name" value="RT_RNaseH"/>
</dbReference>
<evidence type="ECO:0000256" key="5">
    <source>
        <dbReference type="ARBA" id="ARBA00022801"/>
    </source>
</evidence>
<dbReference type="InterPro" id="IPR043128">
    <property type="entry name" value="Rev_trsase/Diguanyl_cyclase"/>
</dbReference>
<keyword evidence="6" id="KW-0695">RNA-directed DNA polymerase</keyword>
<dbReference type="SUPFAM" id="SSF56672">
    <property type="entry name" value="DNA/RNA polymerases"/>
    <property type="match status" value="1"/>
</dbReference>
<keyword evidence="4" id="KW-0255">Endonuclease</keyword>
<gene>
    <name evidence="8" type="ORF">MTR67_012463</name>
</gene>
<sequence>MLVDGFSSIASPLTALNQKKAKFIWFEDCEKSFEELKDRLTLPSVLTLPKGTNGFMVYCDASRVGLGYVLMQNGKVIAYSSRQLKVHEKNYPTHDLELTVVVFVLKIRRHYFYGAHVDVFTDNKILQHVFIQKDLNLRQIMWLKLLKYYDMSVLYHPDKANVVVDALSRLCMEAEDDRMSRRARVPRDEKKDVEVIPTSCTDIRWIESEYLKDDVKKKKVAPVDTSPIVDTETVPVEAVLPTSDPVPSYISSDFPSMTPSSSIAPIIPRSASQAEILQMEQLAHSADRCASRLEATVPKMIERALIAAMTPLSVFIDSLAARRAVCERGQGDTDELMALKAVIVELGKDVDQLKSINVFMSFGTVENPDMPSDMDVPPATTKDEVQAYIVAAAQSEADTDEEQL</sequence>
<proteinExistence type="predicted"/>
<keyword evidence="9" id="KW-1185">Reference proteome</keyword>
<evidence type="ECO:0000313" key="8">
    <source>
        <dbReference type="EMBL" id="WMV19078.1"/>
    </source>
</evidence>
<evidence type="ECO:0000256" key="4">
    <source>
        <dbReference type="ARBA" id="ARBA00022759"/>
    </source>
</evidence>
<feature type="domain" description="Reverse transcriptase RNase H-like" evidence="7">
    <location>
        <begin position="54"/>
        <end position="149"/>
    </location>
</feature>
<accession>A0AAF0Q9S3</accession>
<evidence type="ECO:0000313" key="9">
    <source>
        <dbReference type="Proteomes" id="UP001234989"/>
    </source>
</evidence>
<evidence type="ECO:0000256" key="1">
    <source>
        <dbReference type="ARBA" id="ARBA00022679"/>
    </source>
</evidence>
<dbReference type="PANTHER" id="PTHR34072">
    <property type="entry name" value="ENZYMATIC POLYPROTEIN-RELATED"/>
    <property type="match status" value="1"/>
</dbReference>